<feature type="domain" description="Flagellar assembly protein FliH/Type III secretion system HrpE" evidence="9">
    <location>
        <begin position="139"/>
        <end position="264"/>
    </location>
</feature>
<accession>A0A174P053</accession>
<reference evidence="10 11" key="1">
    <citation type="submission" date="2015-09" db="EMBL/GenBank/DDBJ databases">
        <authorList>
            <consortium name="Pathogen Informatics"/>
        </authorList>
    </citation>
    <scope>NUCLEOTIDE SEQUENCE [LARGE SCALE GENOMIC DNA]</scope>
    <source>
        <strain evidence="10 11">2789STDY5834939</strain>
    </source>
</reference>
<keyword evidence="7" id="KW-0175">Coiled coil</keyword>
<evidence type="ECO:0000256" key="6">
    <source>
        <dbReference type="ARBA" id="ARBA00023225"/>
    </source>
</evidence>
<evidence type="ECO:0000256" key="3">
    <source>
        <dbReference type="ARBA" id="ARBA00022448"/>
    </source>
</evidence>
<comment type="function">
    <text evidence="1">Needed for flagellar regrowth and assembly.</text>
</comment>
<feature type="compositionally biased region" description="Pro residues" evidence="8">
    <location>
        <begin position="34"/>
        <end position="44"/>
    </location>
</feature>
<evidence type="ECO:0000259" key="9">
    <source>
        <dbReference type="Pfam" id="PF02108"/>
    </source>
</evidence>
<organism evidence="10 11">
    <name type="scientific">Anaerotruncus colihominis</name>
    <dbReference type="NCBI Taxonomy" id="169435"/>
    <lineage>
        <taxon>Bacteria</taxon>
        <taxon>Bacillati</taxon>
        <taxon>Bacillota</taxon>
        <taxon>Clostridia</taxon>
        <taxon>Eubacteriales</taxon>
        <taxon>Oscillospiraceae</taxon>
        <taxon>Anaerotruncus</taxon>
    </lineage>
</organism>
<dbReference type="PANTHER" id="PTHR34982">
    <property type="entry name" value="YOP PROTEINS TRANSLOCATION PROTEIN L"/>
    <property type="match status" value="1"/>
</dbReference>
<evidence type="ECO:0000256" key="8">
    <source>
        <dbReference type="SAM" id="MobiDB-lite"/>
    </source>
</evidence>
<dbReference type="AlphaFoldDB" id="A0A174P053"/>
<keyword evidence="10" id="KW-0966">Cell projection</keyword>
<dbReference type="PANTHER" id="PTHR34982:SF1">
    <property type="entry name" value="FLAGELLAR ASSEMBLY PROTEIN FLIH"/>
    <property type="match status" value="1"/>
</dbReference>
<keyword evidence="6" id="KW-1006">Bacterial flagellum protein export</keyword>
<keyword evidence="10" id="KW-0969">Cilium</keyword>
<feature type="region of interest" description="Disordered" evidence="8">
    <location>
        <begin position="32"/>
        <end position="53"/>
    </location>
</feature>
<evidence type="ECO:0000313" key="10">
    <source>
        <dbReference type="EMBL" id="CUP51635.1"/>
    </source>
</evidence>
<keyword evidence="4" id="KW-1005">Bacterial flagellum biogenesis</keyword>
<dbReference type="GO" id="GO:0015031">
    <property type="term" value="P:protein transport"/>
    <property type="evidence" value="ECO:0007669"/>
    <property type="project" value="UniProtKB-KW"/>
</dbReference>
<evidence type="ECO:0000256" key="5">
    <source>
        <dbReference type="ARBA" id="ARBA00022927"/>
    </source>
</evidence>
<evidence type="ECO:0000313" key="11">
    <source>
        <dbReference type="Proteomes" id="UP000095765"/>
    </source>
</evidence>
<comment type="similarity">
    <text evidence="2">Belongs to the FliH family.</text>
</comment>
<dbReference type="EMBL" id="CZBE01000006">
    <property type="protein sequence ID" value="CUP51635.1"/>
    <property type="molecule type" value="Genomic_DNA"/>
</dbReference>
<dbReference type="GO" id="GO:0044781">
    <property type="term" value="P:bacterial-type flagellum organization"/>
    <property type="evidence" value="ECO:0007669"/>
    <property type="project" value="UniProtKB-KW"/>
</dbReference>
<protein>
    <submittedName>
        <fullName evidence="10">Flagellar assembly protein H</fullName>
    </submittedName>
</protein>
<evidence type="ECO:0000256" key="4">
    <source>
        <dbReference type="ARBA" id="ARBA00022795"/>
    </source>
</evidence>
<gene>
    <name evidence="10" type="ORF">ERS852551_01036</name>
</gene>
<dbReference type="InterPro" id="IPR018035">
    <property type="entry name" value="Flagellar_FliH/T3SS_HrpE"/>
</dbReference>
<sequence>MSSPAERTMRSLLKVIKPGNAVCSDDVVLIADMPAPPKPKPVDPPDQDNPEALAPELAQETIEKETVHTAEQEAELLSIRRARENAEEISQKILRRARQERDEMLEKARADAAFLKEQAAKEGRETAYEQMKASIDDCLQQVSSLLDDLQLRQRQFIQKYSDGLSMLAVDIAEKVLNMRIVRDDSEMIELVHQAVSSVKNADWISVEVSDKMQGLIERLETEFAQQAAGGPRVDVMAVDAPVGTCVLHTPEEVIDASVPVQIENVRELFGQIK</sequence>
<keyword evidence="3" id="KW-0813">Transport</keyword>
<evidence type="ECO:0000256" key="7">
    <source>
        <dbReference type="SAM" id="Coils"/>
    </source>
</evidence>
<proteinExistence type="inferred from homology"/>
<dbReference type="Proteomes" id="UP000095765">
    <property type="component" value="Unassembled WGS sequence"/>
</dbReference>
<evidence type="ECO:0000256" key="1">
    <source>
        <dbReference type="ARBA" id="ARBA00003041"/>
    </source>
</evidence>
<keyword evidence="5" id="KW-0653">Protein transport</keyword>
<keyword evidence="10" id="KW-0282">Flagellum</keyword>
<dbReference type="GO" id="GO:0005829">
    <property type="term" value="C:cytosol"/>
    <property type="evidence" value="ECO:0007669"/>
    <property type="project" value="TreeGrafter"/>
</dbReference>
<feature type="coiled-coil region" evidence="7">
    <location>
        <begin position="67"/>
        <end position="125"/>
    </location>
</feature>
<dbReference type="Pfam" id="PF02108">
    <property type="entry name" value="FliH"/>
    <property type="match status" value="1"/>
</dbReference>
<name>A0A174P053_9FIRM</name>
<dbReference type="InterPro" id="IPR051472">
    <property type="entry name" value="T3SS_Stator/FliH"/>
</dbReference>
<evidence type="ECO:0000256" key="2">
    <source>
        <dbReference type="ARBA" id="ARBA00006602"/>
    </source>
</evidence>